<dbReference type="PANTHER" id="PTHR48111">
    <property type="entry name" value="REGULATOR OF RPOS"/>
    <property type="match status" value="1"/>
</dbReference>
<dbReference type="SUPFAM" id="SSF46894">
    <property type="entry name" value="C-terminal effector domain of the bipartite response regulators"/>
    <property type="match status" value="1"/>
</dbReference>
<dbReference type="CDD" id="cd00383">
    <property type="entry name" value="trans_reg_C"/>
    <property type="match status" value="1"/>
</dbReference>
<keyword evidence="5" id="KW-0805">Transcription regulation</keyword>
<dbReference type="InterPro" id="IPR036388">
    <property type="entry name" value="WH-like_DNA-bd_sf"/>
</dbReference>
<gene>
    <name evidence="12" type="ORF">CR152_04470</name>
</gene>
<dbReference type="AlphaFoldDB" id="A0A2D2DFV5"/>
<evidence type="ECO:0000256" key="9">
    <source>
        <dbReference type="PROSITE-ProRule" id="PRU01091"/>
    </source>
</evidence>
<keyword evidence="6 9" id="KW-0238">DNA-binding</keyword>
<dbReference type="InterPro" id="IPR039420">
    <property type="entry name" value="WalR-like"/>
</dbReference>
<evidence type="ECO:0000256" key="3">
    <source>
        <dbReference type="ARBA" id="ARBA00022553"/>
    </source>
</evidence>
<dbReference type="GO" id="GO:0000156">
    <property type="term" value="F:phosphorelay response regulator activity"/>
    <property type="evidence" value="ECO:0007669"/>
    <property type="project" value="TreeGrafter"/>
</dbReference>
<dbReference type="InterPro" id="IPR016032">
    <property type="entry name" value="Sig_transdc_resp-reg_C-effctor"/>
</dbReference>
<name>A0A2D2DFV5_9BURK</name>
<dbReference type="PROSITE" id="PS50110">
    <property type="entry name" value="RESPONSE_REGULATORY"/>
    <property type="match status" value="1"/>
</dbReference>
<dbReference type="SUPFAM" id="SSF52172">
    <property type="entry name" value="CheY-like"/>
    <property type="match status" value="1"/>
</dbReference>
<organism evidence="12 13">
    <name type="scientific">Massilia violaceinigra</name>
    <dbReference type="NCBI Taxonomy" id="2045208"/>
    <lineage>
        <taxon>Bacteria</taxon>
        <taxon>Pseudomonadati</taxon>
        <taxon>Pseudomonadota</taxon>
        <taxon>Betaproteobacteria</taxon>
        <taxon>Burkholderiales</taxon>
        <taxon>Oxalobacteraceae</taxon>
        <taxon>Telluria group</taxon>
        <taxon>Massilia</taxon>
    </lineage>
</organism>
<evidence type="ECO:0000256" key="2">
    <source>
        <dbReference type="ARBA" id="ARBA00022490"/>
    </source>
</evidence>
<feature type="modified residue" description="4-aspartylphosphate" evidence="8">
    <location>
        <position position="55"/>
    </location>
</feature>
<evidence type="ECO:0000256" key="1">
    <source>
        <dbReference type="ARBA" id="ARBA00004496"/>
    </source>
</evidence>
<sequence>MDTPSTILIVDDDRDIRSLLADYLESNGYRALAAADGTAMWKTLDEARPDLIVLDLNLPGDDGLTLCRKLRATSTLPVIMLTARNEPLDRILGLEMGADDYLPKPFEPRELLARIRSVLRRSHAMPSNAPSDNAQQMRFAGWTLDLTARHLLNPEGIVIMLSGAEFRLLRVFLEHPNRVLNRDQLLNLTQGRDADPFDRSIDIQISRLRQKLGEDARLPQIIKTVRNGGYVLAGQVTVEPGT</sequence>
<dbReference type="Proteomes" id="UP000229897">
    <property type="component" value="Chromosome"/>
</dbReference>
<evidence type="ECO:0000313" key="12">
    <source>
        <dbReference type="EMBL" id="ATQ73853.1"/>
    </source>
</evidence>
<evidence type="ECO:0000256" key="5">
    <source>
        <dbReference type="ARBA" id="ARBA00023015"/>
    </source>
</evidence>
<proteinExistence type="predicted"/>
<dbReference type="Pfam" id="PF00072">
    <property type="entry name" value="Response_reg"/>
    <property type="match status" value="1"/>
</dbReference>
<dbReference type="FunFam" id="1.10.10.10:FF:000099">
    <property type="entry name" value="Two-component system response regulator TorR"/>
    <property type="match status" value="1"/>
</dbReference>
<dbReference type="EMBL" id="CP024608">
    <property type="protein sequence ID" value="ATQ73853.1"/>
    <property type="molecule type" value="Genomic_DNA"/>
</dbReference>
<feature type="domain" description="Response regulatory" evidence="10">
    <location>
        <begin position="6"/>
        <end position="119"/>
    </location>
</feature>
<keyword evidence="13" id="KW-1185">Reference proteome</keyword>
<accession>A0A2D2DFV5</accession>
<keyword evidence="4" id="KW-0902">Two-component regulatory system</keyword>
<dbReference type="InterPro" id="IPR001867">
    <property type="entry name" value="OmpR/PhoB-type_DNA-bd"/>
</dbReference>
<dbReference type="RefSeq" id="WP_099873846.1">
    <property type="nucleotide sequence ID" value="NZ_CP024608.1"/>
</dbReference>
<dbReference type="Pfam" id="PF00486">
    <property type="entry name" value="Trans_reg_C"/>
    <property type="match status" value="1"/>
</dbReference>
<keyword evidence="2" id="KW-0963">Cytoplasm</keyword>
<dbReference type="GO" id="GO:0006355">
    <property type="term" value="P:regulation of DNA-templated transcription"/>
    <property type="evidence" value="ECO:0007669"/>
    <property type="project" value="InterPro"/>
</dbReference>
<dbReference type="InterPro" id="IPR001789">
    <property type="entry name" value="Sig_transdc_resp-reg_receiver"/>
</dbReference>
<dbReference type="PANTHER" id="PTHR48111:SF4">
    <property type="entry name" value="DNA-BINDING DUAL TRANSCRIPTIONAL REGULATOR OMPR"/>
    <property type="match status" value="1"/>
</dbReference>
<evidence type="ECO:0000256" key="6">
    <source>
        <dbReference type="ARBA" id="ARBA00023125"/>
    </source>
</evidence>
<dbReference type="SMART" id="SM00448">
    <property type="entry name" value="REC"/>
    <property type="match status" value="1"/>
</dbReference>
<evidence type="ECO:0000259" key="10">
    <source>
        <dbReference type="PROSITE" id="PS50110"/>
    </source>
</evidence>
<keyword evidence="3 8" id="KW-0597">Phosphoprotein</keyword>
<dbReference type="FunFam" id="3.40.50.2300:FF:000001">
    <property type="entry name" value="DNA-binding response regulator PhoB"/>
    <property type="match status" value="1"/>
</dbReference>
<protein>
    <submittedName>
        <fullName evidence="12">DNA-binding response regulator</fullName>
    </submittedName>
</protein>
<dbReference type="PROSITE" id="PS51755">
    <property type="entry name" value="OMPR_PHOB"/>
    <property type="match status" value="1"/>
</dbReference>
<feature type="domain" description="OmpR/PhoB-type" evidence="11">
    <location>
        <begin position="134"/>
        <end position="234"/>
    </location>
</feature>
<dbReference type="Gene3D" id="6.10.250.690">
    <property type="match status" value="1"/>
</dbReference>
<feature type="DNA-binding region" description="OmpR/PhoB-type" evidence="9">
    <location>
        <begin position="134"/>
        <end position="234"/>
    </location>
</feature>
<evidence type="ECO:0000313" key="13">
    <source>
        <dbReference type="Proteomes" id="UP000229897"/>
    </source>
</evidence>
<dbReference type="GO" id="GO:0000976">
    <property type="term" value="F:transcription cis-regulatory region binding"/>
    <property type="evidence" value="ECO:0007669"/>
    <property type="project" value="TreeGrafter"/>
</dbReference>
<dbReference type="GO" id="GO:0005829">
    <property type="term" value="C:cytosol"/>
    <property type="evidence" value="ECO:0007669"/>
    <property type="project" value="TreeGrafter"/>
</dbReference>
<evidence type="ECO:0000256" key="8">
    <source>
        <dbReference type="PROSITE-ProRule" id="PRU00169"/>
    </source>
</evidence>
<dbReference type="Gene3D" id="1.10.10.10">
    <property type="entry name" value="Winged helix-like DNA-binding domain superfamily/Winged helix DNA-binding domain"/>
    <property type="match status" value="1"/>
</dbReference>
<dbReference type="Gene3D" id="3.40.50.2300">
    <property type="match status" value="1"/>
</dbReference>
<evidence type="ECO:0000256" key="4">
    <source>
        <dbReference type="ARBA" id="ARBA00023012"/>
    </source>
</evidence>
<reference evidence="12" key="1">
    <citation type="submission" date="2017-10" db="EMBL/GenBank/DDBJ databases">
        <title>Massilia psychrophilum sp. nov., a novel purple-pigmented bacterium isolated from Tianshan glacier, Xinjiang Municipality, China.</title>
        <authorList>
            <person name="Wang H."/>
        </authorList>
    </citation>
    <scope>NUCLEOTIDE SEQUENCE [LARGE SCALE GENOMIC DNA]</scope>
    <source>
        <strain evidence="12">B2</strain>
    </source>
</reference>
<evidence type="ECO:0000259" key="11">
    <source>
        <dbReference type="PROSITE" id="PS51755"/>
    </source>
</evidence>
<comment type="subcellular location">
    <subcellularLocation>
        <location evidence="1">Cytoplasm</location>
    </subcellularLocation>
</comment>
<evidence type="ECO:0000256" key="7">
    <source>
        <dbReference type="ARBA" id="ARBA00023163"/>
    </source>
</evidence>
<dbReference type="KEGG" id="mass:CR152_04470"/>
<dbReference type="GO" id="GO:0032993">
    <property type="term" value="C:protein-DNA complex"/>
    <property type="evidence" value="ECO:0007669"/>
    <property type="project" value="TreeGrafter"/>
</dbReference>
<dbReference type="SMART" id="SM00862">
    <property type="entry name" value="Trans_reg_C"/>
    <property type="match status" value="1"/>
</dbReference>
<dbReference type="OrthoDB" id="165980at2"/>
<dbReference type="InterPro" id="IPR011006">
    <property type="entry name" value="CheY-like_superfamily"/>
</dbReference>
<keyword evidence="7" id="KW-0804">Transcription</keyword>